<protein>
    <submittedName>
        <fullName evidence="3">Aldo/keto reductase</fullName>
    </submittedName>
</protein>
<gene>
    <name evidence="3" type="ORF">EAH73_16445</name>
</gene>
<dbReference type="OrthoDB" id="9773828at2"/>
<reference evidence="3 4" key="1">
    <citation type="journal article" date="2019" name="Environ. Microbiol.">
        <title>Species interactions and distinct microbial communities in high Arctic permafrost affected cryosols are associated with the CH4 and CO2 gas fluxes.</title>
        <authorList>
            <person name="Altshuler I."/>
            <person name="Hamel J."/>
            <person name="Turney S."/>
            <person name="Magnuson E."/>
            <person name="Levesque R."/>
            <person name="Greer C."/>
            <person name="Whyte L.G."/>
        </authorList>
    </citation>
    <scope>NUCLEOTIDE SEQUENCE [LARGE SCALE GENOMIC DNA]</scope>
    <source>
        <strain evidence="3 4">S9.2P</strain>
    </source>
</reference>
<dbReference type="InterPro" id="IPR036812">
    <property type="entry name" value="NAD(P)_OxRdtase_dom_sf"/>
</dbReference>
<dbReference type="EMBL" id="RCYZ01000007">
    <property type="protein sequence ID" value="TPG63642.1"/>
    <property type="molecule type" value="Genomic_DNA"/>
</dbReference>
<evidence type="ECO:0000256" key="1">
    <source>
        <dbReference type="ARBA" id="ARBA00023002"/>
    </source>
</evidence>
<dbReference type="PANTHER" id="PTHR43625">
    <property type="entry name" value="AFLATOXIN B1 ALDEHYDE REDUCTASE"/>
    <property type="match status" value="1"/>
</dbReference>
<dbReference type="PANTHER" id="PTHR43625:SF40">
    <property type="entry name" value="ALDO-KETO REDUCTASE YAKC [NADP(+)]"/>
    <property type="match status" value="1"/>
</dbReference>
<evidence type="ECO:0000313" key="4">
    <source>
        <dbReference type="Proteomes" id="UP000317646"/>
    </source>
</evidence>
<dbReference type="Pfam" id="PF00248">
    <property type="entry name" value="Aldo_ket_red"/>
    <property type="match status" value="1"/>
</dbReference>
<dbReference type="GO" id="GO:0005737">
    <property type="term" value="C:cytoplasm"/>
    <property type="evidence" value="ECO:0007669"/>
    <property type="project" value="TreeGrafter"/>
</dbReference>
<dbReference type="SUPFAM" id="SSF51430">
    <property type="entry name" value="NAD(P)-linked oxidoreductase"/>
    <property type="match status" value="1"/>
</dbReference>
<dbReference type="AlphaFoldDB" id="A0A502GQ43"/>
<name>A0A502GQ43_9BACT</name>
<feature type="domain" description="NADP-dependent oxidoreductase" evidence="2">
    <location>
        <begin position="19"/>
        <end position="290"/>
    </location>
</feature>
<evidence type="ECO:0000313" key="3">
    <source>
        <dbReference type="EMBL" id="TPG63642.1"/>
    </source>
</evidence>
<organism evidence="3 4">
    <name type="scientific">Hymenobacter nivis</name>
    <dbReference type="NCBI Taxonomy" id="1850093"/>
    <lineage>
        <taxon>Bacteria</taxon>
        <taxon>Pseudomonadati</taxon>
        <taxon>Bacteroidota</taxon>
        <taxon>Cytophagia</taxon>
        <taxon>Cytophagales</taxon>
        <taxon>Hymenobacteraceae</taxon>
        <taxon>Hymenobacter</taxon>
    </lineage>
</organism>
<proteinExistence type="predicted"/>
<dbReference type="Proteomes" id="UP000317646">
    <property type="component" value="Unassembled WGS sequence"/>
</dbReference>
<keyword evidence="4" id="KW-1185">Reference proteome</keyword>
<dbReference type="RefSeq" id="WP_140468524.1">
    <property type="nucleotide sequence ID" value="NZ_RCYZ01000007.1"/>
</dbReference>
<accession>A0A502GQ43</accession>
<dbReference type="InterPro" id="IPR050791">
    <property type="entry name" value="Aldo-Keto_reductase"/>
</dbReference>
<dbReference type="CDD" id="cd19088">
    <property type="entry name" value="AKR_AKR13B1"/>
    <property type="match status" value="1"/>
</dbReference>
<keyword evidence="1" id="KW-0560">Oxidoreductase</keyword>
<dbReference type="Gene3D" id="3.20.20.100">
    <property type="entry name" value="NADP-dependent oxidoreductase domain"/>
    <property type="match status" value="1"/>
</dbReference>
<comment type="caution">
    <text evidence="3">The sequence shown here is derived from an EMBL/GenBank/DDBJ whole genome shotgun (WGS) entry which is preliminary data.</text>
</comment>
<dbReference type="InterPro" id="IPR023210">
    <property type="entry name" value="NADP_OxRdtase_dom"/>
</dbReference>
<sequence>MSATLTIAANSTNPLTVNRLGYGTMRLTGPGVWGEPADRPQALEILKTAVAHGVNFIDTADYYGEDITNRLIVEALHPYPQDLVICTKVGATRRPDKSWVPFNTPENLRTSIENNLRTLKQEQVQLVHLRLMGPGAVPLDEQLGAMFELQKEGKIQHVGLSNVSREELETGLKMGEIATVENMYGYAQRTTLRDAHGETRGGEEVLALCEQHGIPLVPFFSLVHGLPNAGDKLATLAKERGVSEAQLNIAWLLHKSPLLLPIPGTSSLVHLRENLAAAAIQLSAEDMAYLG</sequence>
<evidence type="ECO:0000259" key="2">
    <source>
        <dbReference type="Pfam" id="PF00248"/>
    </source>
</evidence>
<dbReference type="GO" id="GO:0016491">
    <property type="term" value="F:oxidoreductase activity"/>
    <property type="evidence" value="ECO:0007669"/>
    <property type="project" value="UniProtKB-KW"/>
</dbReference>